<dbReference type="InterPro" id="IPR027372">
    <property type="entry name" value="Phytase-like_dom"/>
</dbReference>
<protein>
    <submittedName>
        <fullName evidence="2">Uncharacterized conserved protein</fullName>
    </submittedName>
</protein>
<dbReference type="EMBL" id="LT629971">
    <property type="protein sequence ID" value="SEH82472.1"/>
    <property type="molecule type" value="Genomic_DNA"/>
</dbReference>
<accession>A0A1H6L2I4</accession>
<evidence type="ECO:0000313" key="3">
    <source>
        <dbReference type="Proteomes" id="UP000182915"/>
    </source>
</evidence>
<evidence type="ECO:0000259" key="1">
    <source>
        <dbReference type="Pfam" id="PF13449"/>
    </source>
</evidence>
<evidence type="ECO:0000313" key="2">
    <source>
        <dbReference type="EMBL" id="SEH82472.1"/>
    </source>
</evidence>
<dbReference type="AlphaFoldDB" id="A0A1H6L2I4"/>
<proteinExistence type="predicted"/>
<dbReference type="SUPFAM" id="SSF63829">
    <property type="entry name" value="Calcium-dependent phosphotriesterase"/>
    <property type="match status" value="1"/>
</dbReference>
<dbReference type="PANTHER" id="PTHR37957">
    <property type="entry name" value="BLR7070 PROTEIN"/>
    <property type="match status" value="1"/>
</dbReference>
<name>A0A1H6L2I4_MYCRU</name>
<gene>
    <name evidence="2" type="ORF">SAMN04489835_4576</name>
</gene>
<keyword evidence="3" id="KW-1185">Reference proteome</keyword>
<feature type="domain" description="Phytase-like" evidence="1">
    <location>
        <begin position="30"/>
        <end position="342"/>
    </location>
</feature>
<sequence>MAQPVAHAWTPQYLGQWQVPRATPFHNTVIGGLSGISYDPGRNVYYTVSDDKAEHGGVRFYSVRLGVSEGGIDAGQFLQMQELLDESGKPFSRSSMAADSPVLMPDAEGIAFDGVRNRLYWSSEGFAAEGSDDRPARLLQPSIRIAGLDGAYQGEFALPPGFAFSPDKATGPRPNGVLEGLSLTPDGRYLFAAMEHPLYQDGTAADEHNTGLVRITKFDVETRNAVAQFAYQVDRAAPGTGENGVADILALSESSLVVIERAASLPAAIAVRLYHADFGPATDVLGMPSLTGQPIAPMVKSLAVDLNTVGGLEPLDNIEGITLGPVLPDGRQSVVLVSDDNFQPFEVTQFLAFAL</sequence>
<reference evidence="3" key="1">
    <citation type="submission" date="2016-10" db="EMBL/GenBank/DDBJ databases">
        <authorList>
            <person name="Varghese N."/>
            <person name="Submissions S."/>
        </authorList>
    </citation>
    <scope>NUCLEOTIDE SEQUENCE [LARGE SCALE GENOMIC DNA]</scope>
    <source>
        <strain evidence="3">DSM 45405</strain>
    </source>
</reference>
<dbReference type="PANTHER" id="PTHR37957:SF1">
    <property type="entry name" value="PHYTASE-LIKE DOMAIN-CONTAINING PROTEIN"/>
    <property type="match status" value="1"/>
</dbReference>
<dbReference type="Proteomes" id="UP000182915">
    <property type="component" value="Chromosome I"/>
</dbReference>
<dbReference type="STRING" id="370526.SAMN04489835_4576"/>
<dbReference type="Pfam" id="PF13449">
    <property type="entry name" value="Phytase-like"/>
    <property type="match status" value="1"/>
</dbReference>
<organism evidence="2 3">
    <name type="scientific">Mycolicibacterium rutilum</name>
    <name type="common">Mycobacterium rutilum</name>
    <dbReference type="NCBI Taxonomy" id="370526"/>
    <lineage>
        <taxon>Bacteria</taxon>
        <taxon>Bacillati</taxon>
        <taxon>Actinomycetota</taxon>
        <taxon>Actinomycetes</taxon>
        <taxon>Mycobacteriales</taxon>
        <taxon>Mycobacteriaceae</taxon>
        <taxon>Mycolicibacterium</taxon>
    </lineage>
</organism>